<evidence type="ECO:0000313" key="4">
    <source>
        <dbReference type="Proteomes" id="UP000023152"/>
    </source>
</evidence>
<reference evidence="3 4" key="1">
    <citation type="journal article" date="2013" name="Curr. Biol.">
        <title>The Genome of the Foraminiferan Reticulomyxa filosa.</title>
        <authorList>
            <person name="Glockner G."/>
            <person name="Hulsmann N."/>
            <person name="Schleicher M."/>
            <person name="Noegel A.A."/>
            <person name="Eichinger L."/>
            <person name="Gallinger C."/>
            <person name="Pawlowski J."/>
            <person name="Sierra R."/>
            <person name="Euteneuer U."/>
            <person name="Pillet L."/>
            <person name="Moustafa A."/>
            <person name="Platzer M."/>
            <person name="Groth M."/>
            <person name="Szafranski K."/>
            <person name="Schliwa M."/>
        </authorList>
    </citation>
    <scope>NUCLEOTIDE SEQUENCE [LARGE SCALE GENOMIC DNA]</scope>
</reference>
<dbReference type="OrthoDB" id="1926878at2759"/>
<dbReference type="PANTHER" id="PTHR10763:SF26">
    <property type="entry name" value="CELL DIVISION CONTROL PROTEIN 6 HOMOLOG"/>
    <property type="match status" value="1"/>
</dbReference>
<sequence>MKCRNVSPHEAIGELEGYWVTSGNRRKDVVIVDEMDQLLGNHQTVLYQLFEWCKRDGSQLVVVGISNSIDLTDRFLPRLAARKIEPHLLIFKPYTKDQLLNILTNRLTSVSTLQVFFCILLLFVQDVQDLKNIYIYIYIVLACLLLLFVVVAKMNGDVRKCLELCRNALSHLLGEWREKSEKEDDLCKAKVGMVEMQTVLKAGFCSPLVDIIKNLPNHQKIVVVVGALLNEGLRSCKKQQLLRINEALSKKNDLRTDVEVLKSHIKPAALTVSKLKKFYLHMTKTYSLPKISLKDLDVIFDRLVTLGIFEAKLRPSERLCSLQQETELTMLVPIEEVKIAVEDHHSLSSLFAANFVLPSEFQ</sequence>
<feature type="domain" description="ATPase AAA-type core" evidence="2">
    <location>
        <begin position="24"/>
        <end position="83"/>
    </location>
</feature>
<proteinExistence type="predicted"/>
<name>X6NRB9_RETFI</name>
<evidence type="ECO:0000313" key="3">
    <source>
        <dbReference type="EMBL" id="ETO28566.1"/>
    </source>
</evidence>
<organism evidence="3 4">
    <name type="scientific">Reticulomyxa filosa</name>
    <dbReference type="NCBI Taxonomy" id="46433"/>
    <lineage>
        <taxon>Eukaryota</taxon>
        <taxon>Sar</taxon>
        <taxon>Rhizaria</taxon>
        <taxon>Retaria</taxon>
        <taxon>Foraminifera</taxon>
        <taxon>Monothalamids</taxon>
        <taxon>Reticulomyxidae</taxon>
        <taxon>Reticulomyxa</taxon>
    </lineage>
</organism>
<dbReference type="GO" id="GO:0005634">
    <property type="term" value="C:nucleus"/>
    <property type="evidence" value="ECO:0007669"/>
    <property type="project" value="TreeGrafter"/>
</dbReference>
<feature type="transmembrane region" description="Helical" evidence="1">
    <location>
        <begin position="133"/>
        <end position="152"/>
    </location>
</feature>
<dbReference type="GO" id="GO:0016887">
    <property type="term" value="F:ATP hydrolysis activity"/>
    <property type="evidence" value="ECO:0007669"/>
    <property type="project" value="InterPro"/>
</dbReference>
<dbReference type="GO" id="GO:0006270">
    <property type="term" value="P:DNA replication initiation"/>
    <property type="evidence" value="ECO:0007669"/>
    <property type="project" value="TreeGrafter"/>
</dbReference>
<dbReference type="GO" id="GO:0003688">
    <property type="term" value="F:DNA replication origin binding"/>
    <property type="evidence" value="ECO:0007669"/>
    <property type="project" value="TreeGrafter"/>
</dbReference>
<dbReference type="SUPFAM" id="SSF52540">
    <property type="entry name" value="P-loop containing nucleoside triphosphate hydrolases"/>
    <property type="match status" value="1"/>
</dbReference>
<evidence type="ECO:0000259" key="2">
    <source>
        <dbReference type="Pfam" id="PF00004"/>
    </source>
</evidence>
<evidence type="ECO:0000256" key="1">
    <source>
        <dbReference type="SAM" id="Phobius"/>
    </source>
</evidence>
<gene>
    <name evidence="3" type="ORF">RFI_08563</name>
</gene>
<keyword evidence="4" id="KW-1185">Reference proteome</keyword>
<dbReference type="Proteomes" id="UP000023152">
    <property type="component" value="Unassembled WGS sequence"/>
</dbReference>
<dbReference type="InterPro" id="IPR050311">
    <property type="entry name" value="ORC1/CDC6"/>
</dbReference>
<dbReference type="Gene3D" id="1.10.8.60">
    <property type="match status" value="1"/>
</dbReference>
<dbReference type="GO" id="GO:0005524">
    <property type="term" value="F:ATP binding"/>
    <property type="evidence" value="ECO:0007669"/>
    <property type="project" value="InterPro"/>
</dbReference>
<protein>
    <recommendedName>
        <fullName evidence="2">ATPase AAA-type core domain-containing protein</fullName>
    </recommendedName>
</protein>
<dbReference type="GO" id="GO:0033314">
    <property type="term" value="P:mitotic DNA replication checkpoint signaling"/>
    <property type="evidence" value="ECO:0007669"/>
    <property type="project" value="TreeGrafter"/>
</dbReference>
<dbReference type="InterPro" id="IPR003959">
    <property type="entry name" value="ATPase_AAA_core"/>
</dbReference>
<dbReference type="PANTHER" id="PTHR10763">
    <property type="entry name" value="CELL DIVISION CONTROL PROTEIN 6-RELATED"/>
    <property type="match status" value="1"/>
</dbReference>
<keyword evidence="1" id="KW-1133">Transmembrane helix</keyword>
<dbReference type="AlphaFoldDB" id="X6NRB9"/>
<keyword evidence="1" id="KW-0472">Membrane</keyword>
<feature type="transmembrane region" description="Helical" evidence="1">
    <location>
        <begin position="107"/>
        <end position="127"/>
    </location>
</feature>
<accession>X6NRB9</accession>
<dbReference type="EMBL" id="ASPP01006596">
    <property type="protein sequence ID" value="ETO28566.1"/>
    <property type="molecule type" value="Genomic_DNA"/>
</dbReference>
<comment type="caution">
    <text evidence="3">The sequence shown here is derived from an EMBL/GenBank/DDBJ whole genome shotgun (WGS) entry which is preliminary data.</text>
</comment>
<dbReference type="InterPro" id="IPR027417">
    <property type="entry name" value="P-loop_NTPase"/>
</dbReference>
<keyword evidence="1" id="KW-0812">Transmembrane</keyword>
<dbReference type="Gene3D" id="3.40.50.300">
    <property type="entry name" value="P-loop containing nucleotide triphosphate hydrolases"/>
    <property type="match status" value="1"/>
</dbReference>
<dbReference type="Pfam" id="PF00004">
    <property type="entry name" value="AAA"/>
    <property type="match status" value="1"/>
</dbReference>